<comment type="subcellular location">
    <subcellularLocation>
        <location evidence="1 4">Nucleus</location>
        <location evidence="1 4">Nucleolus</location>
    </subcellularLocation>
</comment>
<dbReference type="GO" id="GO:0000463">
    <property type="term" value="P:maturation of LSU-rRNA from tricistronic rRNA transcript (SSU-rRNA, 5.8S rRNA, LSU-rRNA)"/>
    <property type="evidence" value="ECO:0007669"/>
    <property type="project" value="TreeGrafter"/>
</dbReference>
<keyword evidence="8" id="KW-1185">Reference proteome</keyword>
<dbReference type="GO" id="GO:0005730">
    <property type="term" value="C:nucleolus"/>
    <property type="evidence" value="ECO:0007669"/>
    <property type="project" value="UniProtKB-SubCell"/>
</dbReference>
<dbReference type="InterPro" id="IPR039770">
    <property type="entry name" value="Rpf2"/>
</dbReference>
<gene>
    <name evidence="7" type="ORF">BB560_000105</name>
    <name evidence="6" type="ORF">BB560_000108</name>
</gene>
<dbReference type="OrthoDB" id="407658at2759"/>
<evidence type="ECO:0000256" key="1">
    <source>
        <dbReference type="ARBA" id="ARBA00004604"/>
    </source>
</evidence>
<accession>A0A2T9ZLB2</accession>
<evidence type="ECO:0000313" key="8">
    <source>
        <dbReference type="Proteomes" id="UP000245609"/>
    </source>
</evidence>
<reference evidence="6 8" key="1">
    <citation type="journal article" date="2018" name="MBio">
        <title>Comparative Genomics Reveals the Core Gene Toolbox for the Fungus-Insect Symbiosis.</title>
        <authorList>
            <person name="Wang Y."/>
            <person name="Stata M."/>
            <person name="Wang W."/>
            <person name="Stajich J.E."/>
            <person name="White M.M."/>
            <person name="Moncalvo J.M."/>
        </authorList>
    </citation>
    <scope>NUCLEOTIDE SEQUENCE [LARGE SCALE GENOMIC DNA]</scope>
    <source>
        <strain evidence="6 8">SC-DP-2</strain>
    </source>
</reference>
<feature type="domain" description="Brix" evidence="5">
    <location>
        <begin position="28"/>
        <end position="255"/>
    </location>
</feature>
<dbReference type="Proteomes" id="UP000245609">
    <property type="component" value="Unassembled WGS sequence"/>
</dbReference>
<evidence type="ECO:0000313" key="7">
    <source>
        <dbReference type="EMBL" id="PVV05381.1"/>
    </source>
</evidence>
<organism evidence="6 8">
    <name type="scientific">Smittium megazygosporum</name>
    <dbReference type="NCBI Taxonomy" id="133381"/>
    <lineage>
        <taxon>Eukaryota</taxon>
        <taxon>Fungi</taxon>
        <taxon>Fungi incertae sedis</taxon>
        <taxon>Zoopagomycota</taxon>
        <taxon>Kickxellomycotina</taxon>
        <taxon>Harpellomycetes</taxon>
        <taxon>Harpellales</taxon>
        <taxon>Legeriomycetaceae</taxon>
        <taxon>Smittium</taxon>
    </lineage>
</organism>
<dbReference type="PROSITE" id="PS50833">
    <property type="entry name" value="BRIX"/>
    <property type="match status" value="1"/>
</dbReference>
<evidence type="ECO:0000313" key="6">
    <source>
        <dbReference type="EMBL" id="PVV05378.1"/>
    </source>
</evidence>
<evidence type="ECO:0000259" key="5">
    <source>
        <dbReference type="PROSITE" id="PS50833"/>
    </source>
</evidence>
<sequence>MATVLKAKNARSKRALEKREPKVIENPKTVMLVRGSKTSNIVQQALRDLCALKKPYSISLSKRNELFPFENETPLEFLSLKNDASLFVFGSHSKKRPHSLVFGRIFDHKLFDMFEFHVSHFQSLLELKGQVCASGTKPLLVFSGMSFNQDATFSKLKNLFLDFFNLDNASSVCLSGLQHVISFTVFDSPPSQPSDSASSTDPSISTSDSPQLSLYIRSYFINLEKSGHKEPYVSISPMGPDFNLLLKRYRLPSDDIWKSATRIPKELYFSKTKNVSSDPVGNKLGRVHVGIQNIDKIQTRKVKALKKPRV</sequence>
<dbReference type="STRING" id="133381.A0A2T9ZLB2"/>
<evidence type="ECO:0000256" key="2">
    <source>
        <dbReference type="ARBA" id="ARBA00010782"/>
    </source>
</evidence>
<dbReference type="Pfam" id="PF04427">
    <property type="entry name" value="Brix"/>
    <property type="match status" value="1"/>
</dbReference>
<dbReference type="InterPro" id="IPR007109">
    <property type="entry name" value="Brix"/>
</dbReference>
<comment type="similarity">
    <text evidence="2 4">Belongs to the RPF2 family.</text>
</comment>
<evidence type="ECO:0000256" key="3">
    <source>
        <dbReference type="ARBA" id="ARBA00023242"/>
    </source>
</evidence>
<dbReference type="SMART" id="SM00879">
    <property type="entry name" value="Brix"/>
    <property type="match status" value="1"/>
</dbReference>
<keyword evidence="3 4" id="KW-0539">Nucleus</keyword>
<dbReference type="GO" id="GO:0019843">
    <property type="term" value="F:rRNA binding"/>
    <property type="evidence" value="ECO:0007669"/>
    <property type="project" value="UniProtKB-UniRule"/>
</dbReference>
<comment type="caution">
    <text evidence="6">The sequence shown here is derived from an EMBL/GenBank/DDBJ whole genome shotgun (WGS) entry which is preliminary data.</text>
</comment>
<dbReference type="EMBL" id="MBFS01000010">
    <property type="protein sequence ID" value="PVV05378.1"/>
    <property type="molecule type" value="Genomic_DNA"/>
</dbReference>
<dbReference type="EMBL" id="MBFS01000010">
    <property type="protein sequence ID" value="PVV05381.1"/>
    <property type="molecule type" value="Genomic_DNA"/>
</dbReference>
<dbReference type="GO" id="GO:0000027">
    <property type="term" value="P:ribosomal large subunit assembly"/>
    <property type="evidence" value="ECO:0007669"/>
    <property type="project" value="InterPro"/>
</dbReference>
<evidence type="ECO:0000256" key="4">
    <source>
        <dbReference type="RuleBase" id="RU367086"/>
    </source>
</evidence>
<dbReference type="PANTHER" id="PTHR12728">
    <property type="entry name" value="BRIX DOMAIN CONTAINING PROTEIN"/>
    <property type="match status" value="1"/>
</dbReference>
<dbReference type="PANTHER" id="PTHR12728:SF0">
    <property type="entry name" value="RIBOSOME PRODUCTION FACTOR 2 HOMOLOG"/>
    <property type="match status" value="1"/>
</dbReference>
<dbReference type="AlphaFoldDB" id="A0A2T9ZLB2"/>
<name>A0A2T9ZLB2_9FUNG</name>
<proteinExistence type="inferred from homology"/>
<protein>
    <recommendedName>
        <fullName evidence="4">Ribosome production factor 2 homolog</fullName>
    </recommendedName>
    <alternativeName>
        <fullName evidence="4">Ribosome biogenesis protein RPF2 homolog</fullName>
    </alternativeName>
</protein>